<evidence type="ECO:0000313" key="7">
    <source>
        <dbReference type="EMBL" id="MXR36529.1"/>
    </source>
</evidence>
<accession>A0A845BK05</accession>
<protein>
    <recommendedName>
        <fullName evidence="5">Tol-Pal system protein TolB</fullName>
    </recommendedName>
</protein>
<keyword evidence="4 5" id="KW-0574">Periplasm</keyword>
<dbReference type="HAMAP" id="MF_00671">
    <property type="entry name" value="TolB"/>
    <property type="match status" value="1"/>
</dbReference>
<comment type="caution">
    <text evidence="7">The sequence shown here is derived from an EMBL/GenBank/DDBJ whole genome shotgun (WGS) entry which is preliminary data.</text>
</comment>
<dbReference type="SUPFAM" id="SSF69304">
    <property type="entry name" value="Tricorn protease N-terminal domain"/>
    <property type="match status" value="1"/>
</dbReference>
<evidence type="ECO:0000256" key="2">
    <source>
        <dbReference type="ARBA" id="ARBA00009820"/>
    </source>
</evidence>
<dbReference type="GO" id="GO:0042597">
    <property type="term" value="C:periplasmic space"/>
    <property type="evidence" value="ECO:0007669"/>
    <property type="project" value="UniProtKB-SubCell"/>
</dbReference>
<gene>
    <name evidence="5 7" type="primary">tolB</name>
    <name evidence="7" type="ORF">GQF02_06010</name>
</gene>
<feature type="chain" id="PRO_5033194709" description="Tol-Pal system protein TolB" evidence="5">
    <location>
        <begin position="23"/>
        <end position="425"/>
    </location>
</feature>
<dbReference type="Gene3D" id="3.40.50.10070">
    <property type="entry name" value="TolB, N-terminal domain"/>
    <property type="match status" value="1"/>
</dbReference>
<name>A0A845BK05_9NEIS</name>
<dbReference type="Gene3D" id="2.120.10.30">
    <property type="entry name" value="TolB, C-terminal domain"/>
    <property type="match status" value="1"/>
</dbReference>
<comment type="subcellular location">
    <subcellularLocation>
        <location evidence="1 5">Periplasm</location>
    </subcellularLocation>
</comment>
<reference evidence="7 8" key="1">
    <citation type="submission" date="2019-12" db="EMBL/GenBank/DDBJ databases">
        <title>Neisseriaceae gen. nov. sp. Genome sequencing and assembly.</title>
        <authorList>
            <person name="Liu Z."/>
            <person name="Li A."/>
        </authorList>
    </citation>
    <scope>NUCLEOTIDE SEQUENCE [LARGE SCALE GENOMIC DNA]</scope>
    <source>
        <strain evidence="7 8">B2N2-7</strain>
    </source>
</reference>
<comment type="function">
    <text evidence="5">Part of the Tol-Pal system, which plays a role in outer membrane invagination during cell division and is important for maintaining outer membrane integrity.</text>
</comment>
<evidence type="ECO:0000256" key="3">
    <source>
        <dbReference type="ARBA" id="ARBA00022729"/>
    </source>
</evidence>
<dbReference type="GO" id="GO:0051301">
    <property type="term" value="P:cell division"/>
    <property type="evidence" value="ECO:0007669"/>
    <property type="project" value="UniProtKB-UniRule"/>
</dbReference>
<dbReference type="RefSeq" id="WP_124736232.1">
    <property type="nucleotide sequence ID" value="NZ_WSSB01000004.1"/>
</dbReference>
<keyword evidence="5" id="KW-0132">Cell division</keyword>
<dbReference type="Pfam" id="PF04052">
    <property type="entry name" value="TolB_N"/>
    <property type="match status" value="1"/>
</dbReference>
<comment type="subunit">
    <text evidence="5">The Tol-Pal system is composed of five core proteins: the inner membrane proteins TolA, TolQ and TolR, the periplasmic protein TolB and the outer membrane protein Pal. They form a network linking the inner and outer membranes and the peptidoglycan layer.</text>
</comment>
<dbReference type="AlphaFoldDB" id="A0A845BK05"/>
<dbReference type="InterPro" id="IPR011659">
    <property type="entry name" value="WD40"/>
</dbReference>
<evidence type="ECO:0000256" key="1">
    <source>
        <dbReference type="ARBA" id="ARBA00004418"/>
    </source>
</evidence>
<dbReference type="SUPFAM" id="SSF52964">
    <property type="entry name" value="TolB, N-terminal domain"/>
    <property type="match status" value="1"/>
</dbReference>
<dbReference type="EMBL" id="WSSB01000004">
    <property type="protein sequence ID" value="MXR36529.1"/>
    <property type="molecule type" value="Genomic_DNA"/>
</dbReference>
<evidence type="ECO:0000256" key="5">
    <source>
        <dbReference type="HAMAP-Rule" id="MF_00671"/>
    </source>
</evidence>
<evidence type="ECO:0000313" key="8">
    <source>
        <dbReference type="Proteomes" id="UP000467214"/>
    </source>
</evidence>
<dbReference type="PANTHER" id="PTHR36842">
    <property type="entry name" value="PROTEIN TOLB HOMOLOG"/>
    <property type="match status" value="1"/>
</dbReference>
<dbReference type="Pfam" id="PF07676">
    <property type="entry name" value="PD40"/>
    <property type="match status" value="5"/>
</dbReference>
<evidence type="ECO:0000256" key="4">
    <source>
        <dbReference type="ARBA" id="ARBA00022764"/>
    </source>
</evidence>
<evidence type="ECO:0000259" key="6">
    <source>
        <dbReference type="Pfam" id="PF04052"/>
    </source>
</evidence>
<dbReference type="NCBIfam" id="TIGR02800">
    <property type="entry name" value="propeller_TolB"/>
    <property type="match status" value="1"/>
</dbReference>
<dbReference type="Proteomes" id="UP000467214">
    <property type="component" value="Unassembled WGS sequence"/>
</dbReference>
<dbReference type="PANTHER" id="PTHR36842:SF1">
    <property type="entry name" value="PROTEIN TOLB"/>
    <property type="match status" value="1"/>
</dbReference>
<dbReference type="InterPro" id="IPR007195">
    <property type="entry name" value="TolB_N"/>
</dbReference>
<feature type="signal peptide" evidence="5">
    <location>
        <begin position="1"/>
        <end position="22"/>
    </location>
</feature>
<proteinExistence type="inferred from homology"/>
<organism evidence="7 8">
    <name type="scientific">Craterilacuibacter sinensis</name>
    <dbReference type="NCBI Taxonomy" id="2686017"/>
    <lineage>
        <taxon>Bacteria</taxon>
        <taxon>Pseudomonadati</taxon>
        <taxon>Pseudomonadota</taxon>
        <taxon>Betaproteobacteria</taxon>
        <taxon>Neisseriales</taxon>
        <taxon>Neisseriaceae</taxon>
        <taxon>Craterilacuibacter</taxon>
    </lineage>
</organism>
<dbReference type="InterPro" id="IPR014167">
    <property type="entry name" value="Tol-Pal_TolB"/>
</dbReference>
<dbReference type="InterPro" id="IPR011042">
    <property type="entry name" value="6-blade_b-propeller_TolB-like"/>
</dbReference>
<keyword evidence="3 5" id="KW-0732">Signal</keyword>
<feature type="domain" description="TolB N-terminal" evidence="6">
    <location>
        <begin position="24"/>
        <end position="122"/>
    </location>
</feature>
<dbReference type="GO" id="GO:0017038">
    <property type="term" value="P:protein import"/>
    <property type="evidence" value="ECO:0007669"/>
    <property type="project" value="InterPro"/>
</dbReference>
<sequence precursor="true">MIKRIRLTLTLLACLAPALAQAELTVDIVGGGANRYPLAVPALAGEAGGQVVTTVVKQDLALTGLVNIINPPNPAMTVATPNAVNVATWRALSANAVLAGSVSPSEGGNSRVTFYLEQLAPKKTLAQGEFDVPPAALREVGHQIADQVYQALFGEKSFFNSRIAYVLKNGRHSYQLQVADVAGQQARTILRSKEPIISPAWSPDGRKLAYVSFETQKPVVWVQDLASGQRRMLANFKGSNSAPAWSPDGSRLAVVLTSSGNSQIYLLDVAGGAPRRLTQSDAIDTEPDFSPDGSQIVFTSDRAGGPQIYLQPVAGGAAKRISWQGAYNVSPRFAPDGKSVTYMRRDGGRFRVVVQDLATGDARVVSDESFGESPSFAPNGRMVLFASEQGGRSVLWASSPDGTSKVRLGVIDGEVQDPAWGPFNP</sequence>
<comment type="similarity">
    <text evidence="2 5">Belongs to the TolB family.</text>
</comment>
<keyword evidence="5" id="KW-0131">Cell cycle</keyword>
<keyword evidence="8" id="KW-1185">Reference proteome</keyword>